<feature type="region of interest" description="Disordered" evidence="1">
    <location>
        <begin position="57"/>
        <end position="91"/>
    </location>
</feature>
<name>A0AAD4C5Z2_BOLED</name>
<gene>
    <name evidence="2" type="ORF">L210DRAFT_290522</name>
</gene>
<dbReference type="Proteomes" id="UP001194468">
    <property type="component" value="Unassembled WGS sequence"/>
</dbReference>
<evidence type="ECO:0000313" key="3">
    <source>
        <dbReference type="Proteomes" id="UP001194468"/>
    </source>
</evidence>
<organism evidence="2 3">
    <name type="scientific">Boletus edulis BED1</name>
    <dbReference type="NCBI Taxonomy" id="1328754"/>
    <lineage>
        <taxon>Eukaryota</taxon>
        <taxon>Fungi</taxon>
        <taxon>Dikarya</taxon>
        <taxon>Basidiomycota</taxon>
        <taxon>Agaricomycotina</taxon>
        <taxon>Agaricomycetes</taxon>
        <taxon>Agaricomycetidae</taxon>
        <taxon>Boletales</taxon>
        <taxon>Boletineae</taxon>
        <taxon>Boletaceae</taxon>
        <taxon>Boletoideae</taxon>
        <taxon>Boletus</taxon>
    </lineage>
</organism>
<accession>A0AAD4C5Z2</accession>
<reference evidence="2" key="2">
    <citation type="journal article" date="2020" name="Nat. Commun.">
        <title>Large-scale genome sequencing of mycorrhizal fungi provides insights into the early evolution of symbiotic traits.</title>
        <authorList>
            <person name="Miyauchi S."/>
            <person name="Kiss E."/>
            <person name="Kuo A."/>
            <person name="Drula E."/>
            <person name="Kohler A."/>
            <person name="Sanchez-Garcia M."/>
            <person name="Morin E."/>
            <person name="Andreopoulos B."/>
            <person name="Barry K.W."/>
            <person name="Bonito G."/>
            <person name="Buee M."/>
            <person name="Carver A."/>
            <person name="Chen C."/>
            <person name="Cichocki N."/>
            <person name="Clum A."/>
            <person name="Culley D."/>
            <person name="Crous P.W."/>
            <person name="Fauchery L."/>
            <person name="Girlanda M."/>
            <person name="Hayes R.D."/>
            <person name="Keri Z."/>
            <person name="LaButti K."/>
            <person name="Lipzen A."/>
            <person name="Lombard V."/>
            <person name="Magnuson J."/>
            <person name="Maillard F."/>
            <person name="Murat C."/>
            <person name="Nolan M."/>
            <person name="Ohm R.A."/>
            <person name="Pangilinan J."/>
            <person name="Pereira M.F."/>
            <person name="Perotto S."/>
            <person name="Peter M."/>
            <person name="Pfister S."/>
            <person name="Riley R."/>
            <person name="Sitrit Y."/>
            <person name="Stielow J.B."/>
            <person name="Szollosi G."/>
            <person name="Zifcakova L."/>
            <person name="Stursova M."/>
            <person name="Spatafora J.W."/>
            <person name="Tedersoo L."/>
            <person name="Vaario L.M."/>
            <person name="Yamada A."/>
            <person name="Yan M."/>
            <person name="Wang P."/>
            <person name="Xu J."/>
            <person name="Bruns T."/>
            <person name="Baldrian P."/>
            <person name="Vilgalys R."/>
            <person name="Dunand C."/>
            <person name="Henrissat B."/>
            <person name="Grigoriev I.V."/>
            <person name="Hibbett D."/>
            <person name="Nagy L.G."/>
            <person name="Martin F.M."/>
        </authorList>
    </citation>
    <scope>NUCLEOTIDE SEQUENCE</scope>
    <source>
        <strain evidence="2">BED1</strain>
    </source>
</reference>
<sequence>MLKVWKDSSSQSHLTHLGSWQDCEPGEIGVDSPTALLETSSAGLTPELDLNTVSLKRARQTSNQDTSNTHFTWSSKRAKTSHRKHSSFTPSFTSASADELLEFAKARNTIVIHSRSDDVTDLSSEFLTWVAESLTASPNRGSSCPQVSIVVVP</sequence>
<keyword evidence="3" id="KW-1185">Reference proteome</keyword>
<reference evidence="2" key="1">
    <citation type="submission" date="2019-10" db="EMBL/GenBank/DDBJ databases">
        <authorList>
            <consortium name="DOE Joint Genome Institute"/>
            <person name="Kuo A."/>
            <person name="Miyauchi S."/>
            <person name="Kiss E."/>
            <person name="Drula E."/>
            <person name="Kohler A."/>
            <person name="Sanchez-Garcia M."/>
            <person name="Andreopoulos B."/>
            <person name="Barry K.W."/>
            <person name="Bonito G."/>
            <person name="Buee M."/>
            <person name="Carver A."/>
            <person name="Chen C."/>
            <person name="Cichocki N."/>
            <person name="Clum A."/>
            <person name="Culley D."/>
            <person name="Crous P.W."/>
            <person name="Fauchery L."/>
            <person name="Girlanda M."/>
            <person name="Hayes R."/>
            <person name="Keri Z."/>
            <person name="LaButti K."/>
            <person name="Lipzen A."/>
            <person name="Lombard V."/>
            <person name="Magnuson J."/>
            <person name="Maillard F."/>
            <person name="Morin E."/>
            <person name="Murat C."/>
            <person name="Nolan M."/>
            <person name="Ohm R."/>
            <person name="Pangilinan J."/>
            <person name="Pereira M."/>
            <person name="Perotto S."/>
            <person name="Peter M."/>
            <person name="Riley R."/>
            <person name="Sitrit Y."/>
            <person name="Stielow B."/>
            <person name="Szollosi G."/>
            <person name="Zifcakova L."/>
            <person name="Stursova M."/>
            <person name="Spatafora J.W."/>
            <person name="Tedersoo L."/>
            <person name="Vaario L.-M."/>
            <person name="Yamada A."/>
            <person name="Yan M."/>
            <person name="Wang P."/>
            <person name="Xu J."/>
            <person name="Bruns T."/>
            <person name="Baldrian P."/>
            <person name="Vilgalys R."/>
            <person name="Henrissat B."/>
            <person name="Grigoriev I.V."/>
            <person name="Hibbett D."/>
            <person name="Nagy L.G."/>
            <person name="Martin F.M."/>
        </authorList>
    </citation>
    <scope>NUCLEOTIDE SEQUENCE</scope>
    <source>
        <strain evidence="2">BED1</strain>
    </source>
</reference>
<protein>
    <submittedName>
        <fullName evidence="2">Uncharacterized protein</fullName>
    </submittedName>
</protein>
<dbReference type="EMBL" id="WHUW01000002">
    <property type="protein sequence ID" value="KAF8450420.1"/>
    <property type="molecule type" value="Genomic_DNA"/>
</dbReference>
<feature type="compositionally biased region" description="Basic residues" evidence="1">
    <location>
        <begin position="76"/>
        <end position="86"/>
    </location>
</feature>
<feature type="compositionally biased region" description="Polar residues" evidence="1">
    <location>
        <begin position="60"/>
        <end position="75"/>
    </location>
</feature>
<evidence type="ECO:0000313" key="2">
    <source>
        <dbReference type="EMBL" id="KAF8450420.1"/>
    </source>
</evidence>
<evidence type="ECO:0000256" key="1">
    <source>
        <dbReference type="SAM" id="MobiDB-lite"/>
    </source>
</evidence>
<dbReference type="AlphaFoldDB" id="A0AAD4C5Z2"/>
<comment type="caution">
    <text evidence="2">The sequence shown here is derived from an EMBL/GenBank/DDBJ whole genome shotgun (WGS) entry which is preliminary data.</text>
</comment>
<proteinExistence type="predicted"/>